<feature type="transmembrane region" description="Helical" evidence="1">
    <location>
        <begin position="157"/>
        <end position="177"/>
    </location>
</feature>
<sequence length="179" mass="20316" precursor="true">MNYKTAFYIAITKCVLGWIIFSLALVSTVVSLVLLAEKQGLQGDGLNAVANDFIKIMSLIIRQNTVFLNFFWHNSPIPSTHMGLSTANLGFILLFFLMFVGQALSASGNRMNRQLKFIKESIEDHLIFERVKGTEVSKEEIEAKITIPHHTIFQQFFILYILPIILGGILYFIMNILGW</sequence>
<keyword evidence="1" id="KW-0472">Membrane</keyword>
<dbReference type="Pfam" id="PF14002">
    <property type="entry name" value="YniB"/>
    <property type="match status" value="1"/>
</dbReference>
<gene>
    <name evidence="2" type="ORF">ARTV_0999</name>
</gene>
<evidence type="ECO:0000313" key="2">
    <source>
        <dbReference type="EMBL" id="SSW95252.1"/>
    </source>
</evidence>
<name>A0A3B0LXP8_9GAMM</name>
<dbReference type="AlphaFoldDB" id="A0A3B0LXP8"/>
<accession>A0A3B0LXP8</accession>
<evidence type="ECO:0000256" key="1">
    <source>
        <dbReference type="SAM" id="Phobius"/>
    </source>
</evidence>
<proteinExistence type="predicted"/>
<feature type="transmembrane region" description="Helical" evidence="1">
    <location>
        <begin position="6"/>
        <end position="35"/>
    </location>
</feature>
<protein>
    <recommendedName>
        <fullName evidence="3">YniB-like protein</fullName>
    </recommendedName>
</protein>
<keyword evidence="1" id="KW-0812">Transmembrane</keyword>
<feature type="transmembrane region" description="Helical" evidence="1">
    <location>
        <begin position="84"/>
        <end position="106"/>
    </location>
</feature>
<reference evidence="2" key="1">
    <citation type="submission" date="2018-04" db="EMBL/GenBank/DDBJ databases">
        <authorList>
            <person name="Go L.Y."/>
            <person name="Mitchell J.A."/>
        </authorList>
    </citation>
    <scope>NUCLEOTIDE SEQUENCE</scope>
    <source>
        <strain evidence="2">ARTV</strain>
    </source>
</reference>
<keyword evidence="1" id="KW-1133">Transmembrane helix</keyword>
<dbReference type="InterPro" id="IPR025229">
    <property type="entry name" value="YniB-like"/>
</dbReference>
<organism evidence="2">
    <name type="scientific">Arsenophonus endosymbiont of Trialeurodes vaporariorum</name>
    <dbReference type="NCBI Taxonomy" id="235567"/>
    <lineage>
        <taxon>Bacteria</taxon>
        <taxon>Pseudomonadati</taxon>
        <taxon>Pseudomonadota</taxon>
        <taxon>Gammaproteobacteria</taxon>
        <taxon>Enterobacterales</taxon>
        <taxon>Morganellaceae</taxon>
        <taxon>Arsenophonus</taxon>
    </lineage>
</organism>
<dbReference type="EMBL" id="UFQR01000003">
    <property type="protein sequence ID" value="SSW95252.1"/>
    <property type="molecule type" value="Genomic_DNA"/>
</dbReference>
<evidence type="ECO:0008006" key="3">
    <source>
        <dbReference type="Google" id="ProtNLM"/>
    </source>
</evidence>